<dbReference type="Gene3D" id="2.60.40.650">
    <property type="match status" value="1"/>
</dbReference>
<reference evidence="8" key="1">
    <citation type="submission" date="2024-02" db="EMBL/GenBank/DDBJ databases">
        <authorList>
            <consortium name="ELIXIR-Norway"/>
            <consortium name="Elixir Norway"/>
        </authorList>
    </citation>
    <scope>NUCLEOTIDE SEQUENCE</scope>
</reference>
<evidence type="ECO:0000256" key="5">
    <source>
        <dbReference type="SAM" id="MobiDB-lite"/>
    </source>
</evidence>
<feature type="domain" description="Oxidoreductase molybdopterin-binding" evidence="6">
    <location>
        <begin position="60"/>
        <end position="242"/>
    </location>
</feature>
<evidence type="ECO:0000256" key="3">
    <source>
        <dbReference type="ARBA" id="ARBA00022723"/>
    </source>
</evidence>
<keyword evidence="4" id="KW-0560">Oxidoreductase</keyword>
<evidence type="ECO:0000256" key="1">
    <source>
        <dbReference type="ARBA" id="ARBA00001924"/>
    </source>
</evidence>
<evidence type="ECO:0008006" key="10">
    <source>
        <dbReference type="Google" id="ProtNLM"/>
    </source>
</evidence>
<dbReference type="InterPro" id="IPR005066">
    <property type="entry name" value="MoCF_OxRdtse_dimer"/>
</dbReference>
<protein>
    <recommendedName>
        <fullName evidence="10">Sulfite oxidase</fullName>
    </recommendedName>
</protein>
<dbReference type="PANTHER" id="PTHR19372">
    <property type="entry name" value="SULFITE REDUCTASE"/>
    <property type="match status" value="1"/>
</dbReference>
<dbReference type="InterPro" id="IPR000572">
    <property type="entry name" value="OxRdtase_Mopterin-bd_dom"/>
</dbReference>
<dbReference type="SUPFAM" id="SSF56524">
    <property type="entry name" value="Oxidoreductase molybdopterin-binding domain"/>
    <property type="match status" value="1"/>
</dbReference>
<feature type="domain" description="Moybdenum cofactor oxidoreductase dimerisation" evidence="7">
    <location>
        <begin position="293"/>
        <end position="397"/>
    </location>
</feature>
<dbReference type="EMBL" id="OZ019895">
    <property type="protein sequence ID" value="CAK9219511.1"/>
    <property type="molecule type" value="Genomic_DNA"/>
</dbReference>
<evidence type="ECO:0000313" key="8">
    <source>
        <dbReference type="EMBL" id="CAK9219511.1"/>
    </source>
</evidence>
<feature type="region of interest" description="Disordered" evidence="5">
    <location>
        <begin position="1"/>
        <end position="38"/>
    </location>
</feature>
<feature type="compositionally biased region" description="Basic and acidic residues" evidence="5">
    <location>
        <begin position="15"/>
        <end position="25"/>
    </location>
</feature>
<name>A0ABP0UE85_9BRYO</name>
<dbReference type="PRINTS" id="PR00407">
    <property type="entry name" value="EUMOPTERIN"/>
</dbReference>
<dbReference type="Pfam" id="PF03404">
    <property type="entry name" value="Mo-co_dimer"/>
    <property type="match status" value="1"/>
</dbReference>
<evidence type="ECO:0000259" key="7">
    <source>
        <dbReference type="Pfam" id="PF03404"/>
    </source>
</evidence>
<sequence>MEIPERNKSKLRGPKTYEEEPRRDPSLQINSKEPFNAEPSPFALSRSYITPEDKFYKRNHGPIPVLMEPSTYHLVLTGLVEKPLSLSLEYLRQLPKHVVTATLQCAGNRRTEMSTRRKVKGVGWGAAALGTAAWGGARLSDVLTLAGVPHCTRVTTLGGRHVEFVSCDVCKEEEGGPYKASVPLLHATTPEADILLAYEMNGKDLNRDHGFPLRVVVPGVIGARSVKWLETITVSEFECQGFFMQKDYKMFPPSIDWHNIDWQSRCPLMDFPVQNCGRWSVPVFKAPRLVVLQVNFRGYALAGGGRGIERVDLSVDGGKTWLEAVRLPREHFPGEDHDPQRPNWAWVLWELKYIKIFPPVDVIVKAVDSASNVQPQSVDEIWNLRGVLNNSWHRIHILAPPPLVSNL</sequence>
<dbReference type="InterPro" id="IPR008335">
    <property type="entry name" value="Mopterin_OxRdtase_euk"/>
</dbReference>
<keyword evidence="3" id="KW-0479">Metal-binding</keyword>
<keyword evidence="2" id="KW-0500">Molybdenum</keyword>
<dbReference type="Pfam" id="PF00174">
    <property type="entry name" value="Oxidored_molyb"/>
    <property type="match status" value="1"/>
</dbReference>
<dbReference type="SUPFAM" id="SSF81296">
    <property type="entry name" value="E set domains"/>
    <property type="match status" value="1"/>
</dbReference>
<evidence type="ECO:0000259" key="6">
    <source>
        <dbReference type="Pfam" id="PF00174"/>
    </source>
</evidence>
<evidence type="ECO:0000256" key="4">
    <source>
        <dbReference type="ARBA" id="ARBA00023002"/>
    </source>
</evidence>
<dbReference type="InterPro" id="IPR036374">
    <property type="entry name" value="OxRdtase_Mopterin-bd_sf"/>
</dbReference>
<comment type="cofactor">
    <cofactor evidence="1">
        <name>Mo-molybdopterin</name>
        <dbReference type="ChEBI" id="CHEBI:71302"/>
    </cofactor>
</comment>
<dbReference type="InterPro" id="IPR014756">
    <property type="entry name" value="Ig_E-set"/>
</dbReference>
<accession>A0ABP0UE85</accession>
<dbReference type="Gene3D" id="3.90.420.10">
    <property type="entry name" value="Oxidoreductase, molybdopterin-binding domain"/>
    <property type="match status" value="1"/>
</dbReference>
<dbReference type="Proteomes" id="UP001497512">
    <property type="component" value="Chromosome 3"/>
</dbReference>
<evidence type="ECO:0000313" key="9">
    <source>
        <dbReference type="Proteomes" id="UP001497512"/>
    </source>
</evidence>
<gene>
    <name evidence="8" type="ORF">CSSPTR1EN2_LOCUS14580</name>
</gene>
<keyword evidence="9" id="KW-1185">Reference proteome</keyword>
<organism evidence="8 9">
    <name type="scientific">Sphagnum troendelagicum</name>
    <dbReference type="NCBI Taxonomy" id="128251"/>
    <lineage>
        <taxon>Eukaryota</taxon>
        <taxon>Viridiplantae</taxon>
        <taxon>Streptophyta</taxon>
        <taxon>Embryophyta</taxon>
        <taxon>Bryophyta</taxon>
        <taxon>Sphagnophytina</taxon>
        <taxon>Sphagnopsida</taxon>
        <taxon>Sphagnales</taxon>
        <taxon>Sphagnaceae</taxon>
        <taxon>Sphagnum</taxon>
    </lineage>
</organism>
<proteinExistence type="predicted"/>
<dbReference type="PANTHER" id="PTHR19372:SF7">
    <property type="entry name" value="SULFITE OXIDASE, MITOCHONDRIAL"/>
    <property type="match status" value="1"/>
</dbReference>
<evidence type="ECO:0000256" key="2">
    <source>
        <dbReference type="ARBA" id="ARBA00022505"/>
    </source>
</evidence>